<dbReference type="CDD" id="cd03057">
    <property type="entry name" value="GST_N_Beta"/>
    <property type="match status" value="1"/>
</dbReference>
<dbReference type="InterPro" id="IPR004045">
    <property type="entry name" value="Glutathione_S-Trfase_N"/>
</dbReference>
<dbReference type="AlphaFoldDB" id="A0A081FX58"/>
<dbReference type="InterPro" id="IPR010987">
    <property type="entry name" value="Glutathione-S-Trfase_C-like"/>
</dbReference>
<keyword evidence="4" id="KW-0808">Transferase</keyword>
<dbReference type="GO" id="GO:0004364">
    <property type="term" value="F:glutathione transferase activity"/>
    <property type="evidence" value="ECO:0007669"/>
    <property type="project" value="UniProtKB-EC"/>
</dbReference>
<dbReference type="EMBL" id="JMQN01000040">
    <property type="protein sequence ID" value="KEA63113.1"/>
    <property type="molecule type" value="Genomic_DNA"/>
</dbReference>
<name>A0A081FX58_9GAMM</name>
<dbReference type="InterPro" id="IPR036249">
    <property type="entry name" value="Thioredoxin-like_sf"/>
</dbReference>
<dbReference type="SUPFAM" id="SSF52833">
    <property type="entry name" value="Thioredoxin-like"/>
    <property type="match status" value="1"/>
</dbReference>
<dbReference type="STRING" id="1232683.ADIMK_2637"/>
<dbReference type="eggNOG" id="COG0625">
    <property type="taxonomic scope" value="Bacteria"/>
</dbReference>
<dbReference type="Proteomes" id="UP000028252">
    <property type="component" value="Unassembled WGS sequence"/>
</dbReference>
<dbReference type="PANTHER" id="PTHR44051:SF8">
    <property type="entry name" value="GLUTATHIONE S-TRANSFERASE GSTA"/>
    <property type="match status" value="1"/>
</dbReference>
<dbReference type="PANTHER" id="PTHR44051">
    <property type="entry name" value="GLUTATHIONE S-TRANSFERASE-RELATED"/>
    <property type="match status" value="1"/>
</dbReference>
<feature type="domain" description="GST C-terminal" evidence="3">
    <location>
        <begin position="87"/>
        <end position="201"/>
    </location>
</feature>
<comment type="similarity">
    <text evidence="1">Belongs to the GST superfamily.</text>
</comment>
<keyword evidence="5" id="KW-1185">Reference proteome</keyword>
<dbReference type="InterPro" id="IPR004046">
    <property type="entry name" value="GST_C"/>
</dbReference>
<evidence type="ECO:0000259" key="3">
    <source>
        <dbReference type="PROSITE" id="PS50405"/>
    </source>
</evidence>
<dbReference type="SFLD" id="SFLDG01150">
    <property type="entry name" value="Main.1:_Beta-like"/>
    <property type="match status" value="1"/>
</dbReference>
<dbReference type="SUPFAM" id="SSF47616">
    <property type="entry name" value="GST C-terminal domain-like"/>
    <property type="match status" value="1"/>
</dbReference>
<dbReference type="Pfam" id="PF00043">
    <property type="entry name" value="GST_C"/>
    <property type="match status" value="1"/>
</dbReference>
<evidence type="ECO:0000313" key="4">
    <source>
        <dbReference type="EMBL" id="KEA63113.1"/>
    </source>
</evidence>
<feature type="domain" description="GST N-terminal" evidence="2">
    <location>
        <begin position="1"/>
        <end position="81"/>
    </location>
</feature>
<evidence type="ECO:0000313" key="5">
    <source>
        <dbReference type="Proteomes" id="UP000028252"/>
    </source>
</evidence>
<sequence length="201" mass="22240">MKLYSLPGACSTACQIILLETGADFETIKVDLKEKTLPDGASYLDINPKGQVPALVLDDGTVLTEAAVILQYVADKAGRTDLLPASGSIERYQVLSWVNYIATELHKTFSPLLRPFTPEAYTEQTRTMLLPRVLGRINAQLGTTPYLAGETFSIADAYAFVILSWARVLDFPLEPWPGIISYMGRIAEREAVREAYKLVRP</sequence>
<organism evidence="4 5">
    <name type="scientific">Marinobacterium lacunae</name>
    <dbReference type="NCBI Taxonomy" id="1232683"/>
    <lineage>
        <taxon>Bacteria</taxon>
        <taxon>Pseudomonadati</taxon>
        <taxon>Pseudomonadota</taxon>
        <taxon>Gammaproteobacteria</taxon>
        <taxon>Oceanospirillales</taxon>
        <taxon>Oceanospirillaceae</taxon>
        <taxon>Marinobacterium</taxon>
    </lineage>
</organism>
<dbReference type="RefSeq" id="WP_036188971.1">
    <property type="nucleotide sequence ID" value="NZ_JMQN01000040.1"/>
</dbReference>
<dbReference type="PROSITE" id="PS50404">
    <property type="entry name" value="GST_NTER"/>
    <property type="match status" value="1"/>
</dbReference>
<dbReference type="SFLD" id="SFLDG00358">
    <property type="entry name" value="Main_(cytGST)"/>
    <property type="match status" value="1"/>
</dbReference>
<proteinExistence type="inferred from homology"/>
<accession>A0A081FX58</accession>
<dbReference type="InterPro" id="IPR036282">
    <property type="entry name" value="Glutathione-S-Trfase_C_sf"/>
</dbReference>
<evidence type="ECO:0000256" key="1">
    <source>
        <dbReference type="RuleBase" id="RU003494"/>
    </source>
</evidence>
<dbReference type="Pfam" id="PF02798">
    <property type="entry name" value="GST_N"/>
    <property type="match status" value="1"/>
</dbReference>
<dbReference type="EC" id="2.5.1.18" evidence="4"/>
<dbReference type="SFLD" id="SFLDS00019">
    <property type="entry name" value="Glutathione_Transferase_(cytos"/>
    <property type="match status" value="1"/>
</dbReference>
<dbReference type="PATRIC" id="fig|1232683.4.peg.2590"/>
<gene>
    <name evidence="4" type="ORF">ADIMK_2637</name>
</gene>
<dbReference type="PROSITE" id="PS50405">
    <property type="entry name" value="GST_CTER"/>
    <property type="match status" value="1"/>
</dbReference>
<dbReference type="InterPro" id="IPR040079">
    <property type="entry name" value="Glutathione_S-Trfase"/>
</dbReference>
<dbReference type="CDD" id="cd03188">
    <property type="entry name" value="GST_C_Beta"/>
    <property type="match status" value="1"/>
</dbReference>
<dbReference type="NCBIfam" id="NF007831">
    <property type="entry name" value="PRK10542.1"/>
    <property type="match status" value="1"/>
</dbReference>
<dbReference type="Gene3D" id="3.40.30.10">
    <property type="entry name" value="Glutaredoxin"/>
    <property type="match status" value="1"/>
</dbReference>
<protein>
    <submittedName>
        <fullName evidence="4">Glutathione S-transferase</fullName>
        <ecNumber evidence="4">2.5.1.18</ecNumber>
    </submittedName>
</protein>
<comment type="caution">
    <text evidence="4">The sequence shown here is derived from an EMBL/GenBank/DDBJ whole genome shotgun (WGS) entry which is preliminary data.</text>
</comment>
<evidence type="ECO:0000259" key="2">
    <source>
        <dbReference type="PROSITE" id="PS50404"/>
    </source>
</evidence>
<dbReference type="Gene3D" id="1.20.1050.10">
    <property type="match status" value="1"/>
</dbReference>
<dbReference type="OrthoDB" id="5740960at2"/>
<reference evidence="4 5" key="1">
    <citation type="submission" date="2014-04" db="EMBL/GenBank/DDBJ databases">
        <title>Marinobacterium kochiensis sp. nov., isolated from sediment sample collected from Kochi backwaters in Kerala, India.</title>
        <authorList>
            <person name="Singh A."/>
            <person name="Pinnaka A.K."/>
        </authorList>
    </citation>
    <scope>NUCLEOTIDE SEQUENCE [LARGE SCALE GENOMIC DNA]</scope>
    <source>
        <strain evidence="4 5">AK27</strain>
    </source>
</reference>